<dbReference type="AlphaFoldDB" id="A0A3E0TVH8"/>
<comment type="caution">
    <text evidence="2">The sequence shown here is derived from an EMBL/GenBank/DDBJ whole genome shotgun (WGS) entry which is preliminary data.</text>
</comment>
<dbReference type="EMBL" id="QUOU01000001">
    <property type="protein sequence ID" value="REL27932.1"/>
    <property type="molecule type" value="Genomic_DNA"/>
</dbReference>
<keyword evidence="1" id="KW-0472">Membrane</keyword>
<proteinExistence type="predicted"/>
<feature type="transmembrane region" description="Helical" evidence="1">
    <location>
        <begin position="12"/>
        <end position="29"/>
    </location>
</feature>
<keyword evidence="1" id="KW-0812">Transmembrane</keyword>
<accession>A0A3E0TVH8</accession>
<dbReference type="Proteomes" id="UP000256478">
    <property type="component" value="Unassembled WGS sequence"/>
</dbReference>
<protein>
    <submittedName>
        <fullName evidence="2">Uncharacterized protein</fullName>
    </submittedName>
</protein>
<reference evidence="2 3" key="1">
    <citation type="submission" date="2018-08" db="EMBL/GenBank/DDBJ databases">
        <title>Thalassotalea euphylliae genome.</title>
        <authorList>
            <person name="Summers S."/>
            <person name="Rice S.A."/>
            <person name="Freckelton M.L."/>
            <person name="Nedved B.T."/>
            <person name="Hadfield M.G."/>
        </authorList>
    </citation>
    <scope>NUCLEOTIDE SEQUENCE [LARGE SCALE GENOMIC DNA]</scope>
    <source>
        <strain evidence="2 3">H1</strain>
    </source>
</reference>
<gene>
    <name evidence="2" type="ORF">DXX93_16100</name>
</gene>
<sequence>MAWLADSSQSDKLILVLAVTNLLLGLYHWRKGHWGADYLLARDQQFLLIKPKGLGVVGKKPVHKIDITRLAKIQVAGKVVSFFYQSGHAIDVFLSRQRLASFVLEVVTLVPTVELVKLEHPPKGESI</sequence>
<dbReference type="RefSeq" id="WP_116008996.1">
    <property type="nucleotide sequence ID" value="NZ_QUOU01000001.1"/>
</dbReference>
<evidence type="ECO:0000256" key="1">
    <source>
        <dbReference type="SAM" id="Phobius"/>
    </source>
</evidence>
<name>A0A3E0TVH8_9GAMM</name>
<evidence type="ECO:0000313" key="2">
    <source>
        <dbReference type="EMBL" id="REL27932.1"/>
    </source>
</evidence>
<keyword evidence="1" id="KW-1133">Transmembrane helix</keyword>
<organism evidence="2 3">
    <name type="scientific">Thalassotalea euphylliae</name>
    <dbReference type="NCBI Taxonomy" id="1655234"/>
    <lineage>
        <taxon>Bacteria</taxon>
        <taxon>Pseudomonadati</taxon>
        <taxon>Pseudomonadota</taxon>
        <taxon>Gammaproteobacteria</taxon>
        <taxon>Alteromonadales</taxon>
        <taxon>Colwelliaceae</taxon>
        <taxon>Thalassotalea</taxon>
    </lineage>
</organism>
<evidence type="ECO:0000313" key="3">
    <source>
        <dbReference type="Proteomes" id="UP000256478"/>
    </source>
</evidence>